<protein>
    <submittedName>
        <fullName evidence="2">Pimeloyl-ACP methyl ester carboxylesterase</fullName>
    </submittedName>
</protein>
<feature type="domain" description="AB hydrolase-1" evidence="1">
    <location>
        <begin position="43"/>
        <end position="293"/>
    </location>
</feature>
<dbReference type="RefSeq" id="WP_093847120.1">
    <property type="nucleotide sequence ID" value="NZ_FOSG01000001.1"/>
</dbReference>
<dbReference type="OrthoDB" id="63962at2"/>
<dbReference type="GO" id="GO:0003824">
    <property type="term" value="F:catalytic activity"/>
    <property type="evidence" value="ECO:0007669"/>
    <property type="project" value="UniProtKB-ARBA"/>
</dbReference>
<dbReference type="InterPro" id="IPR029058">
    <property type="entry name" value="AB_hydrolase_fold"/>
</dbReference>
<dbReference type="AlphaFoldDB" id="A0A1I3UEM4"/>
<organism evidence="2 3">
    <name type="scientific">Streptomyces pini</name>
    <dbReference type="NCBI Taxonomy" id="1520580"/>
    <lineage>
        <taxon>Bacteria</taxon>
        <taxon>Bacillati</taxon>
        <taxon>Actinomycetota</taxon>
        <taxon>Actinomycetes</taxon>
        <taxon>Kitasatosporales</taxon>
        <taxon>Streptomycetaceae</taxon>
        <taxon>Streptomyces</taxon>
    </lineage>
</organism>
<keyword evidence="3" id="KW-1185">Reference proteome</keyword>
<proteinExistence type="predicted"/>
<dbReference type="GO" id="GO:0016020">
    <property type="term" value="C:membrane"/>
    <property type="evidence" value="ECO:0007669"/>
    <property type="project" value="TreeGrafter"/>
</dbReference>
<dbReference type="EMBL" id="FOSG01000001">
    <property type="protein sequence ID" value="SFJ81490.1"/>
    <property type="molecule type" value="Genomic_DNA"/>
</dbReference>
<dbReference type="InterPro" id="IPR050266">
    <property type="entry name" value="AB_hydrolase_sf"/>
</dbReference>
<dbReference type="Gene3D" id="3.40.50.1820">
    <property type="entry name" value="alpha/beta hydrolase"/>
    <property type="match status" value="1"/>
</dbReference>
<dbReference type="InterPro" id="IPR000073">
    <property type="entry name" value="AB_hydrolase_1"/>
</dbReference>
<evidence type="ECO:0000313" key="2">
    <source>
        <dbReference type="EMBL" id="SFJ81490.1"/>
    </source>
</evidence>
<evidence type="ECO:0000259" key="1">
    <source>
        <dbReference type="Pfam" id="PF00561"/>
    </source>
</evidence>
<dbReference type="Pfam" id="PF00561">
    <property type="entry name" value="Abhydrolase_1"/>
    <property type="match status" value="1"/>
</dbReference>
<dbReference type="SUPFAM" id="SSF53474">
    <property type="entry name" value="alpha/beta-Hydrolases"/>
    <property type="match status" value="1"/>
</dbReference>
<evidence type="ECO:0000313" key="3">
    <source>
        <dbReference type="Proteomes" id="UP000198928"/>
    </source>
</evidence>
<name>A0A1I3UEM4_9ACTN</name>
<reference evidence="3" key="1">
    <citation type="submission" date="2016-10" db="EMBL/GenBank/DDBJ databases">
        <authorList>
            <person name="Varghese N."/>
            <person name="Submissions S."/>
        </authorList>
    </citation>
    <scope>NUCLEOTIDE SEQUENCE [LARGE SCALE GENOMIC DNA]</scope>
    <source>
        <strain evidence="3">PL19</strain>
    </source>
</reference>
<accession>A0A1I3UEM4</accession>
<sequence>MTDPTTTGRIGRTGRTGRTVEETTVPVRGGELAVSRWPGTGQPVIALHGITANGRSFAALAAALGEDTPLYAPDLRGRARSAALPGPYGLAAHTEDVLALLDHLGLERAVLVGHSMGAFVAALTAARHPDRIAGVVLVDGGVGFPAPEGTDIDELLEAVIGPAMRRLSMTFPDREAYRAFFREHPALGPHWNDDVQTYIDRDLVGREPELRSSCALEAVRADGADVLADPETLAAVRTAASAGVPTTLLWAERGMLDEPRGLYDEARLAAAGLGPGHGSGVTVRCVPGANHYSVILAPGATAAVRTALDALRTA</sequence>
<dbReference type="PANTHER" id="PTHR43798:SF33">
    <property type="entry name" value="HYDROLASE, PUTATIVE (AFU_ORTHOLOGUE AFUA_2G14860)-RELATED"/>
    <property type="match status" value="1"/>
</dbReference>
<gene>
    <name evidence="2" type="ORF">SAMN05192584_101454</name>
</gene>
<dbReference type="Proteomes" id="UP000198928">
    <property type="component" value="Unassembled WGS sequence"/>
</dbReference>
<dbReference type="PANTHER" id="PTHR43798">
    <property type="entry name" value="MONOACYLGLYCEROL LIPASE"/>
    <property type="match status" value="1"/>
</dbReference>